<reference evidence="2" key="1">
    <citation type="journal article" date="2019" name="Int. J. Syst. Evol. Microbiol.">
        <title>The Global Catalogue of Microorganisms (GCM) 10K type strain sequencing project: providing services to taxonomists for standard genome sequencing and annotation.</title>
        <authorList>
            <consortium name="The Broad Institute Genomics Platform"/>
            <consortium name="The Broad Institute Genome Sequencing Center for Infectious Disease"/>
            <person name="Wu L."/>
            <person name="Ma J."/>
        </authorList>
    </citation>
    <scope>NUCLEOTIDE SEQUENCE [LARGE SCALE GENOMIC DNA]</scope>
    <source>
        <strain evidence="2">JCM 4816</strain>
    </source>
</reference>
<comment type="caution">
    <text evidence="1">The sequence shown here is derived from an EMBL/GenBank/DDBJ whole genome shotgun (WGS) entry which is preliminary data.</text>
</comment>
<proteinExistence type="predicted"/>
<keyword evidence="2" id="KW-1185">Reference proteome</keyword>
<organism evidence="1 2">
    <name type="scientific">Streptomyces prasinosporus</name>
    <dbReference type="NCBI Taxonomy" id="68256"/>
    <lineage>
        <taxon>Bacteria</taxon>
        <taxon>Bacillati</taxon>
        <taxon>Actinomycetota</taxon>
        <taxon>Actinomycetes</taxon>
        <taxon>Kitasatosporales</taxon>
        <taxon>Streptomycetaceae</taxon>
        <taxon>Streptomyces</taxon>
        <taxon>Streptomyces albogriseolus group</taxon>
    </lineage>
</organism>
<name>A0ABP6U153_9ACTN</name>
<sequence length="85" mass="9066">MPNSSGLGTRVRQTVTRAPLFLVEIDQLGEVEVGQRVAGDDEESIVLQCLLGVLDASGGTEWLLLVGIGELHPELLAVTEVVLDQ</sequence>
<dbReference type="Proteomes" id="UP001501455">
    <property type="component" value="Unassembled WGS sequence"/>
</dbReference>
<evidence type="ECO:0000313" key="2">
    <source>
        <dbReference type="Proteomes" id="UP001501455"/>
    </source>
</evidence>
<gene>
    <name evidence="1" type="ORF">GCM10019016_085030</name>
</gene>
<dbReference type="EMBL" id="BAAAXF010000060">
    <property type="protein sequence ID" value="GAA3501396.1"/>
    <property type="molecule type" value="Genomic_DNA"/>
</dbReference>
<protein>
    <submittedName>
        <fullName evidence="1">Uncharacterized protein</fullName>
    </submittedName>
</protein>
<evidence type="ECO:0000313" key="1">
    <source>
        <dbReference type="EMBL" id="GAA3501396.1"/>
    </source>
</evidence>
<accession>A0ABP6U153</accession>